<feature type="compositionally biased region" description="Low complexity" evidence="1">
    <location>
        <begin position="31"/>
        <end position="41"/>
    </location>
</feature>
<comment type="caution">
    <text evidence="2">The sequence shown here is derived from an EMBL/GenBank/DDBJ whole genome shotgun (WGS) entry which is preliminary data.</text>
</comment>
<reference evidence="3" key="1">
    <citation type="journal article" date="2019" name="Int. J. Syst. Evol. Microbiol.">
        <title>The Global Catalogue of Microorganisms (GCM) 10K type strain sequencing project: providing services to taxonomists for standard genome sequencing and annotation.</title>
        <authorList>
            <consortium name="The Broad Institute Genomics Platform"/>
            <consortium name="The Broad Institute Genome Sequencing Center for Infectious Disease"/>
            <person name="Wu L."/>
            <person name="Ma J."/>
        </authorList>
    </citation>
    <scope>NUCLEOTIDE SEQUENCE [LARGE SCALE GENOMIC DNA]</scope>
    <source>
        <strain evidence="3">CGMCC 4.1542</strain>
    </source>
</reference>
<evidence type="ECO:0000313" key="3">
    <source>
        <dbReference type="Proteomes" id="UP001595855"/>
    </source>
</evidence>
<protein>
    <recommendedName>
        <fullName evidence="4">Amino acid ABC transporter permease</fullName>
    </recommendedName>
</protein>
<sequence length="152" mass="15785">MAWDEWEQLKAEAAEHGGSVHTQINQVADPGGSSTSSVTGGLKTSRTAWNKAGGGVGGLRDEIDTALTKLSDGQKGLGGDAGCVTAGAQQEVYRSWARYVKSVKGRCGDLKEVLEQVGHDLLLTDEGVRAALGNIDLKYADTTAVGGKNAGR</sequence>
<evidence type="ECO:0008006" key="4">
    <source>
        <dbReference type="Google" id="ProtNLM"/>
    </source>
</evidence>
<name>A0ABV9WLZ6_9ACTN</name>
<dbReference type="EMBL" id="JBHSJO010000001">
    <property type="protein sequence ID" value="MFC5014269.1"/>
    <property type="molecule type" value="Genomic_DNA"/>
</dbReference>
<evidence type="ECO:0000256" key="1">
    <source>
        <dbReference type="SAM" id="MobiDB-lite"/>
    </source>
</evidence>
<dbReference type="RefSeq" id="WP_271321433.1">
    <property type="nucleotide sequence ID" value="NZ_BAAATN010000013.1"/>
</dbReference>
<feature type="region of interest" description="Disordered" evidence="1">
    <location>
        <begin position="12"/>
        <end position="46"/>
    </location>
</feature>
<dbReference type="Proteomes" id="UP001595855">
    <property type="component" value="Unassembled WGS sequence"/>
</dbReference>
<gene>
    <name evidence="2" type="ORF">ACFPRC_05185</name>
</gene>
<accession>A0ABV9WLZ6</accession>
<keyword evidence="3" id="KW-1185">Reference proteome</keyword>
<proteinExistence type="predicted"/>
<organism evidence="2 3">
    <name type="scientific">Streptomyces lienomycini</name>
    <dbReference type="NCBI Taxonomy" id="284035"/>
    <lineage>
        <taxon>Bacteria</taxon>
        <taxon>Bacillati</taxon>
        <taxon>Actinomycetota</taxon>
        <taxon>Actinomycetes</taxon>
        <taxon>Kitasatosporales</taxon>
        <taxon>Streptomycetaceae</taxon>
        <taxon>Streptomyces</taxon>
    </lineage>
</organism>
<evidence type="ECO:0000313" key="2">
    <source>
        <dbReference type="EMBL" id="MFC5014269.1"/>
    </source>
</evidence>